<evidence type="ECO:0000313" key="2">
    <source>
        <dbReference type="Proteomes" id="UP000499080"/>
    </source>
</evidence>
<dbReference type="Proteomes" id="UP000499080">
    <property type="component" value="Unassembled WGS sequence"/>
</dbReference>
<proteinExistence type="predicted"/>
<name>A0A4Y2T5F0_ARAVE</name>
<dbReference type="EMBL" id="BGPR01026246">
    <property type="protein sequence ID" value="GBN95797.1"/>
    <property type="molecule type" value="Genomic_DNA"/>
</dbReference>
<protein>
    <submittedName>
        <fullName evidence="1">Uncharacterized protein</fullName>
    </submittedName>
</protein>
<accession>A0A4Y2T5F0</accession>
<keyword evidence="2" id="KW-1185">Reference proteome</keyword>
<dbReference type="AlphaFoldDB" id="A0A4Y2T5F0"/>
<reference evidence="1 2" key="1">
    <citation type="journal article" date="2019" name="Sci. Rep.">
        <title>Orb-weaving spider Araneus ventricosus genome elucidates the spidroin gene catalogue.</title>
        <authorList>
            <person name="Kono N."/>
            <person name="Nakamura H."/>
            <person name="Ohtoshi R."/>
            <person name="Moran D.A.P."/>
            <person name="Shinohara A."/>
            <person name="Yoshida Y."/>
            <person name="Fujiwara M."/>
            <person name="Mori M."/>
            <person name="Tomita M."/>
            <person name="Arakawa K."/>
        </authorList>
    </citation>
    <scope>NUCLEOTIDE SEQUENCE [LARGE SCALE GENOMIC DNA]</scope>
</reference>
<organism evidence="1 2">
    <name type="scientific">Araneus ventricosus</name>
    <name type="common">Orbweaver spider</name>
    <name type="synonym">Epeira ventricosa</name>
    <dbReference type="NCBI Taxonomy" id="182803"/>
    <lineage>
        <taxon>Eukaryota</taxon>
        <taxon>Metazoa</taxon>
        <taxon>Ecdysozoa</taxon>
        <taxon>Arthropoda</taxon>
        <taxon>Chelicerata</taxon>
        <taxon>Arachnida</taxon>
        <taxon>Araneae</taxon>
        <taxon>Araneomorphae</taxon>
        <taxon>Entelegynae</taxon>
        <taxon>Araneoidea</taxon>
        <taxon>Araneidae</taxon>
        <taxon>Araneus</taxon>
    </lineage>
</organism>
<gene>
    <name evidence="1" type="ORF">AVEN_173313_1</name>
</gene>
<sequence>MIMRPTAYCATETERKTAAPEVRIELTTSRITRWSDYETDSAAYCATEASVVSIMKLCNRKCNILNENGCPGEDRTHDSNSPGVIKTDRCLCC</sequence>
<comment type="caution">
    <text evidence="1">The sequence shown here is derived from an EMBL/GenBank/DDBJ whole genome shotgun (WGS) entry which is preliminary data.</text>
</comment>
<evidence type="ECO:0000313" key="1">
    <source>
        <dbReference type="EMBL" id="GBN95797.1"/>
    </source>
</evidence>